<dbReference type="InterPro" id="IPR003497">
    <property type="entry name" value="BRO_N_domain"/>
</dbReference>
<dbReference type="PANTHER" id="PTHR36180:SF2">
    <property type="entry name" value="BRO FAMILY PROTEIN"/>
    <property type="match status" value="1"/>
</dbReference>
<proteinExistence type="predicted"/>
<evidence type="ECO:0000313" key="2">
    <source>
        <dbReference type="EMBL" id="DAE18549.1"/>
    </source>
</evidence>
<name>A0A8S5QID2_9CAUD</name>
<protein>
    <recommendedName>
        <fullName evidence="1">Bro-N domain-containing protein</fullName>
    </recommendedName>
</protein>
<dbReference type="PANTHER" id="PTHR36180">
    <property type="entry name" value="DNA-BINDING PROTEIN-RELATED-RELATED"/>
    <property type="match status" value="1"/>
</dbReference>
<dbReference type="Pfam" id="PF02498">
    <property type="entry name" value="Bro-N"/>
    <property type="match status" value="1"/>
</dbReference>
<dbReference type="SMART" id="SM01040">
    <property type="entry name" value="Bro-N"/>
    <property type="match status" value="1"/>
</dbReference>
<reference evidence="2" key="1">
    <citation type="journal article" date="2021" name="Proc. Natl. Acad. Sci. U.S.A.">
        <title>A Catalog of Tens of Thousands of Viruses from Human Metagenomes Reveals Hidden Associations with Chronic Diseases.</title>
        <authorList>
            <person name="Tisza M.J."/>
            <person name="Buck C.B."/>
        </authorList>
    </citation>
    <scope>NUCLEOTIDE SEQUENCE</scope>
    <source>
        <strain evidence="2">Ctxym25</strain>
    </source>
</reference>
<sequence>MNPTINQQATGLQVFYNPETGVNLRTKVIDNESWFVAQDICSILGLNNITKAMAALDFDEKHGVTISNAVGNNQEVRAVNESGLYHLIFISRKPEAKAFRKWVTSEVLPSIRRTGIYSASGLQFSGNESRKLPLPKFRPFFDTWKGCVEPHLSSLEVLAVAKTLDVTYSHVRKVFMGTSVSERVARALTEKAMENKRAGVKYEPRRAVYEQLSIEWEKEKVETL</sequence>
<dbReference type="EMBL" id="BK015658">
    <property type="protein sequence ID" value="DAE18549.1"/>
    <property type="molecule type" value="Genomic_DNA"/>
</dbReference>
<accession>A0A8S5QID2</accession>
<organism evidence="2">
    <name type="scientific">Myoviridae sp. ctxym25</name>
    <dbReference type="NCBI Taxonomy" id="2825210"/>
    <lineage>
        <taxon>Viruses</taxon>
        <taxon>Duplodnaviria</taxon>
        <taxon>Heunggongvirae</taxon>
        <taxon>Uroviricota</taxon>
        <taxon>Caudoviricetes</taxon>
    </lineage>
</organism>
<dbReference type="PROSITE" id="PS51750">
    <property type="entry name" value="BRO_N"/>
    <property type="match status" value="1"/>
</dbReference>
<feature type="domain" description="Bro-N" evidence="1">
    <location>
        <begin position="9"/>
        <end position="115"/>
    </location>
</feature>
<evidence type="ECO:0000259" key="1">
    <source>
        <dbReference type="PROSITE" id="PS51750"/>
    </source>
</evidence>